<protein>
    <submittedName>
        <fullName evidence="1">Uncharacterized protein</fullName>
    </submittedName>
</protein>
<sequence length="239" mass="27503">MVIDNEQQLKEAIAGDQYDVALLSCDTLSWVQLKQVERVMSFIRATKPTCLILMHRPPFHHQMPIPSAACDFLFDSYFNPPLLAMLAAMLSFRQHHLLRQNKKYHPLRGMISVDSESGKSLNQVLTQHGIQVIPTAGVTNDFEYQFRQHYPDFVLLHCHNADGNSDMVKAATQVIRRLHPDCIIYITFSIGVLKLFADRYKINEYMHDELLSLPFSAGDLLYLLVRSLTRRYQAPLIFP</sequence>
<reference evidence="2" key="1">
    <citation type="submission" date="2020-04" db="EMBL/GenBank/DDBJ databases">
        <authorList>
            <person name="Kittiwongwattana C."/>
        </authorList>
    </citation>
    <scope>NUCLEOTIDE SEQUENCE [LARGE SCALE GENOMIC DNA]</scope>
    <source>
        <strain evidence="2">1310</strain>
    </source>
</reference>
<dbReference type="RefSeq" id="WP_168804033.1">
    <property type="nucleotide sequence ID" value="NZ_CP051205.1"/>
</dbReference>
<name>A0AAE6ZFP7_9BACT</name>
<gene>
    <name evidence="1" type="ORF">HF329_10775</name>
</gene>
<dbReference type="AlphaFoldDB" id="A0AAE6ZFP7"/>
<dbReference type="Proteomes" id="UP000502421">
    <property type="component" value="Chromosome"/>
</dbReference>
<dbReference type="KEGG" id="coy:HF329_10775"/>
<evidence type="ECO:0000313" key="2">
    <source>
        <dbReference type="Proteomes" id="UP000502421"/>
    </source>
</evidence>
<organism evidence="1 2">
    <name type="scientific">Chitinophaga oryzae</name>
    <dbReference type="NCBI Taxonomy" id="2725414"/>
    <lineage>
        <taxon>Bacteria</taxon>
        <taxon>Pseudomonadati</taxon>
        <taxon>Bacteroidota</taxon>
        <taxon>Chitinophagia</taxon>
        <taxon>Chitinophagales</taxon>
        <taxon>Chitinophagaceae</taxon>
        <taxon>Chitinophaga</taxon>
    </lineage>
</organism>
<dbReference type="EMBL" id="CP051205">
    <property type="protein sequence ID" value="QJB31776.1"/>
    <property type="molecule type" value="Genomic_DNA"/>
</dbReference>
<evidence type="ECO:0000313" key="1">
    <source>
        <dbReference type="EMBL" id="QJB31776.1"/>
    </source>
</evidence>
<accession>A0AAE6ZFP7</accession>
<proteinExistence type="predicted"/>